<protein>
    <submittedName>
        <fullName evidence="1">Uncharacterized protein</fullName>
    </submittedName>
</protein>
<sequence length="83" mass="9299">MRLDQSGKVLRSTPEVHQRAASGRRRTHTSPEIRFFFESSVHLPSSDSSSNARTVARWDGQETIPSRTLLNLVEGSSLADYAR</sequence>
<dbReference type="Proteomes" id="UP001177260">
    <property type="component" value="Unassembled WGS sequence"/>
</dbReference>
<reference evidence="1 2" key="1">
    <citation type="journal article" date="2023" name="ACS Omega">
        <title>Identification of the Neoaspergillic Acid Biosynthesis Gene Cluster by Establishing an In Vitro CRISPR-Ribonucleoprotein Genetic System in Aspergillus melleus.</title>
        <authorList>
            <person name="Yuan B."/>
            <person name="Grau M.F."/>
            <person name="Murata R.M."/>
            <person name="Torok T."/>
            <person name="Venkateswaran K."/>
            <person name="Stajich J.E."/>
            <person name="Wang C.C.C."/>
        </authorList>
    </citation>
    <scope>NUCLEOTIDE SEQUENCE [LARGE SCALE GENOMIC DNA]</scope>
    <source>
        <strain evidence="1 2">IMV 1140</strain>
    </source>
</reference>
<gene>
    <name evidence="1" type="ORF">N8T08_006344</name>
</gene>
<evidence type="ECO:0000313" key="1">
    <source>
        <dbReference type="EMBL" id="KAK1143538.1"/>
    </source>
</evidence>
<organism evidence="1 2">
    <name type="scientific">Aspergillus melleus</name>
    <dbReference type="NCBI Taxonomy" id="138277"/>
    <lineage>
        <taxon>Eukaryota</taxon>
        <taxon>Fungi</taxon>
        <taxon>Dikarya</taxon>
        <taxon>Ascomycota</taxon>
        <taxon>Pezizomycotina</taxon>
        <taxon>Eurotiomycetes</taxon>
        <taxon>Eurotiomycetidae</taxon>
        <taxon>Eurotiales</taxon>
        <taxon>Aspergillaceae</taxon>
        <taxon>Aspergillus</taxon>
        <taxon>Aspergillus subgen. Circumdati</taxon>
    </lineage>
</organism>
<comment type="caution">
    <text evidence="1">The sequence shown here is derived from an EMBL/GenBank/DDBJ whole genome shotgun (WGS) entry which is preliminary data.</text>
</comment>
<accession>A0ACC3B0A3</accession>
<evidence type="ECO:0000313" key="2">
    <source>
        <dbReference type="Proteomes" id="UP001177260"/>
    </source>
</evidence>
<name>A0ACC3B0A3_9EURO</name>
<proteinExistence type="predicted"/>
<keyword evidence="2" id="KW-1185">Reference proteome</keyword>
<dbReference type="EMBL" id="JAOPJF010000039">
    <property type="protein sequence ID" value="KAK1143538.1"/>
    <property type="molecule type" value="Genomic_DNA"/>
</dbReference>